<dbReference type="RefSeq" id="WP_170194666.1">
    <property type="nucleotide sequence ID" value="NZ_JABBNB010000012.1"/>
</dbReference>
<accession>A0A848KVS3</accession>
<evidence type="ECO:0000256" key="1">
    <source>
        <dbReference type="ARBA" id="ARBA00022603"/>
    </source>
</evidence>
<evidence type="ECO:0000256" key="3">
    <source>
        <dbReference type="ARBA" id="ARBA00022691"/>
    </source>
</evidence>
<dbReference type="EMBL" id="JABBNB010000012">
    <property type="protein sequence ID" value="NMO02157.1"/>
    <property type="molecule type" value="Genomic_DNA"/>
</dbReference>
<dbReference type="Gene3D" id="3.40.50.150">
    <property type="entry name" value="Vaccinia Virus protein VP39"/>
    <property type="match status" value="1"/>
</dbReference>
<dbReference type="Proteomes" id="UP000550729">
    <property type="component" value="Unassembled WGS sequence"/>
</dbReference>
<organism evidence="6 7">
    <name type="scientific">Gordonia asplenii</name>
    <dbReference type="NCBI Taxonomy" id="2725283"/>
    <lineage>
        <taxon>Bacteria</taxon>
        <taxon>Bacillati</taxon>
        <taxon>Actinomycetota</taxon>
        <taxon>Actinomycetes</taxon>
        <taxon>Mycobacteriales</taxon>
        <taxon>Gordoniaceae</taxon>
        <taxon>Gordonia</taxon>
    </lineage>
</organism>
<name>A0A848KVS3_9ACTN</name>
<dbReference type="Pfam" id="PF13649">
    <property type="entry name" value="Methyltransf_25"/>
    <property type="match status" value="1"/>
</dbReference>
<keyword evidence="7" id="KW-1185">Reference proteome</keyword>
<dbReference type="PANTHER" id="PTHR43464">
    <property type="entry name" value="METHYLTRANSFERASE"/>
    <property type="match status" value="1"/>
</dbReference>
<sequence length="228" mass="24322">MSSEHRHHQHQHAAPNPHDPGDATPSEFWEDFYSTDTHPWTGNPNEVLVNALSSLSDFTGTTAADLGCGSGADAVYLAQQGLTVTAVDISAAALAHGRDAAQAAGVDGQITWTQINLDDDFPSGSWDLIASSYLHSPVELGRASILSKAAAAVNPGGALIVIGHDGVPHWNSEAPDDFTFPSVDEVLAELNLGDDWSLERKDLIDITIGRPEGQVVDRTDSLIVLRRR</sequence>
<feature type="compositionally biased region" description="Basic residues" evidence="4">
    <location>
        <begin position="1"/>
        <end position="11"/>
    </location>
</feature>
<dbReference type="PANTHER" id="PTHR43464:SF19">
    <property type="entry name" value="UBIQUINONE BIOSYNTHESIS O-METHYLTRANSFERASE, MITOCHONDRIAL"/>
    <property type="match status" value="1"/>
</dbReference>
<dbReference type="SUPFAM" id="SSF53335">
    <property type="entry name" value="S-adenosyl-L-methionine-dependent methyltransferases"/>
    <property type="match status" value="1"/>
</dbReference>
<evidence type="ECO:0000256" key="2">
    <source>
        <dbReference type="ARBA" id="ARBA00022679"/>
    </source>
</evidence>
<evidence type="ECO:0000313" key="6">
    <source>
        <dbReference type="EMBL" id="NMO02157.1"/>
    </source>
</evidence>
<gene>
    <name evidence="6" type="ORF">HH308_13145</name>
</gene>
<feature type="region of interest" description="Disordered" evidence="4">
    <location>
        <begin position="1"/>
        <end position="29"/>
    </location>
</feature>
<keyword evidence="3" id="KW-0949">S-adenosyl-L-methionine</keyword>
<evidence type="ECO:0000313" key="7">
    <source>
        <dbReference type="Proteomes" id="UP000550729"/>
    </source>
</evidence>
<comment type="caution">
    <text evidence="6">The sequence shown here is derived from an EMBL/GenBank/DDBJ whole genome shotgun (WGS) entry which is preliminary data.</text>
</comment>
<dbReference type="CDD" id="cd02440">
    <property type="entry name" value="AdoMet_MTases"/>
    <property type="match status" value="1"/>
</dbReference>
<evidence type="ECO:0000256" key="4">
    <source>
        <dbReference type="SAM" id="MobiDB-lite"/>
    </source>
</evidence>
<keyword evidence="2 6" id="KW-0808">Transferase</keyword>
<dbReference type="InterPro" id="IPR029063">
    <property type="entry name" value="SAM-dependent_MTases_sf"/>
</dbReference>
<dbReference type="GO" id="GO:0008168">
    <property type="term" value="F:methyltransferase activity"/>
    <property type="evidence" value="ECO:0007669"/>
    <property type="project" value="UniProtKB-KW"/>
</dbReference>
<evidence type="ECO:0000259" key="5">
    <source>
        <dbReference type="Pfam" id="PF13649"/>
    </source>
</evidence>
<reference evidence="6 7" key="1">
    <citation type="submission" date="2020-04" db="EMBL/GenBank/DDBJ databases">
        <title>Gordonia sp. nov. TBRC 11910.</title>
        <authorList>
            <person name="Suriyachadkun C."/>
        </authorList>
    </citation>
    <scope>NUCLEOTIDE SEQUENCE [LARGE SCALE GENOMIC DNA]</scope>
    <source>
        <strain evidence="6 7">TBRC 11910</strain>
    </source>
</reference>
<feature type="domain" description="Methyltransferase" evidence="5">
    <location>
        <begin position="64"/>
        <end position="157"/>
    </location>
</feature>
<protein>
    <submittedName>
        <fullName evidence="6">Class I SAM-dependent methyltransferase</fullName>
    </submittedName>
</protein>
<keyword evidence="1 6" id="KW-0489">Methyltransferase</keyword>
<dbReference type="AlphaFoldDB" id="A0A848KVS3"/>
<dbReference type="InterPro" id="IPR041698">
    <property type="entry name" value="Methyltransf_25"/>
</dbReference>
<dbReference type="GO" id="GO:0032259">
    <property type="term" value="P:methylation"/>
    <property type="evidence" value="ECO:0007669"/>
    <property type="project" value="UniProtKB-KW"/>
</dbReference>
<proteinExistence type="predicted"/>